<keyword evidence="1" id="KW-0472">Membrane</keyword>
<gene>
    <name evidence="2" type="ORF">NCTC11214_00636</name>
</gene>
<keyword evidence="1" id="KW-1133">Transmembrane helix</keyword>
<dbReference type="Pfam" id="PF16080">
    <property type="entry name" value="Phage_holin_2_3"/>
    <property type="match status" value="1"/>
</dbReference>
<dbReference type="InterPro" id="IPR032118">
    <property type="entry name" value="Phage_holin_HP1"/>
</dbReference>
<proteinExistence type="predicted"/>
<evidence type="ECO:0000313" key="3">
    <source>
        <dbReference type="Proteomes" id="UP000281391"/>
    </source>
</evidence>
<dbReference type="EMBL" id="LR134117">
    <property type="protein sequence ID" value="VDZ52300.1"/>
    <property type="molecule type" value="Genomic_DNA"/>
</dbReference>
<protein>
    <recommendedName>
        <fullName evidence="4">Prophage Hp1 family holin</fullName>
    </recommendedName>
</protein>
<evidence type="ECO:0000256" key="1">
    <source>
        <dbReference type="SAM" id="Phobius"/>
    </source>
</evidence>
<dbReference type="AlphaFoldDB" id="A0A447KLD2"/>
<keyword evidence="1" id="KW-0812">Transmembrane</keyword>
<reference evidence="2 3" key="1">
    <citation type="submission" date="2018-12" db="EMBL/GenBank/DDBJ databases">
        <authorList>
            <consortium name="Pathogen Informatics"/>
        </authorList>
    </citation>
    <scope>NUCLEOTIDE SEQUENCE [LARGE SCALE GENOMIC DNA]</scope>
    <source>
        <strain evidence="2 3">NCTC11214</strain>
    </source>
</reference>
<dbReference type="Proteomes" id="UP000281391">
    <property type="component" value="Chromosome"/>
</dbReference>
<sequence>MEKFTSTLSYFIAACLAWFGRHSPEDIAVLVGAAVGVGTFAVNWYYRRKSYHLLRSLRKSGLKRRLYDELDN</sequence>
<evidence type="ECO:0000313" key="2">
    <source>
        <dbReference type="EMBL" id="VDZ52300.1"/>
    </source>
</evidence>
<accession>A0A447KLD2</accession>
<dbReference type="RefSeq" id="WP_004955144.1">
    <property type="nucleotide sequence ID" value="NZ_JAEKCK010000004.1"/>
</dbReference>
<dbReference type="KEGG" id="sof:NCTC11214_00636"/>
<dbReference type="PROSITE" id="PS51257">
    <property type="entry name" value="PROKAR_LIPOPROTEIN"/>
    <property type="match status" value="1"/>
</dbReference>
<name>A0A447KLD2_SEROD</name>
<feature type="transmembrane region" description="Helical" evidence="1">
    <location>
        <begin position="27"/>
        <end position="46"/>
    </location>
</feature>
<evidence type="ECO:0008006" key="4">
    <source>
        <dbReference type="Google" id="ProtNLM"/>
    </source>
</evidence>
<organism evidence="2 3">
    <name type="scientific">Serratia odorifera</name>
    <dbReference type="NCBI Taxonomy" id="618"/>
    <lineage>
        <taxon>Bacteria</taxon>
        <taxon>Pseudomonadati</taxon>
        <taxon>Pseudomonadota</taxon>
        <taxon>Gammaproteobacteria</taxon>
        <taxon>Enterobacterales</taxon>
        <taxon>Yersiniaceae</taxon>
        <taxon>Serratia</taxon>
    </lineage>
</organism>